<feature type="compositionally biased region" description="Pro residues" evidence="4">
    <location>
        <begin position="247"/>
        <end position="263"/>
    </location>
</feature>
<proteinExistence type="predicted"/>
<dbReference type="PANTHER" id="PTHR11177">
    <property type="entry name" value="CHITINASE"/>
    <property type="match status" value="1"/>
</dbReference>
<dbReference type="GO" id="GO:0004553">
    <property type="term" value="F:hydrolase activity, hydrolyzing O-glycosyl compounds"/>
    <property type="evidence" value="ECO:0007669"/>
    <property type="project" value="InterPro"/>
</dbReference>
<organism evidence="6 7">
    <name type="scientific">Emiliania huxleyi (strain CCMP1516)</name>
    <dbReference type="NCBI Taxonomy" id="280463"/>
    <lineage>
        <taxon>Eukaryota</taxon>
        <taxon>Haptista</taxon>
        <taxon>Haptophyta</taxon>
        <taxon>Prymnesiophyceae</taxon>
        <taxon>Isochrysidales</taxon>
        <taxon>Noelaerhabdaceae</taxon>
        <taxon>Emiliania</taxon>
    </lineage>
</organism>
<reference evidence="7" key="1">
    <citation type="journal article" date="2013" name="Nature">
        <title>Pan genome of the phytoplankton Emiliania underpins its global distribution.</title>
        <authorList>
            <person name="Read B.A."/>
            <person name="Kegel J."/>
            <person name="Klute M.J."/>
            <person name="Kuo A."/>
            <person name="Lefebvre S.C."/>
            <person name="Maumus F."/>
            <person name="Mayer C."/>
            <person name="Miller J."/>
            <person name="Monier A."/>
            <person name="Salamov A."/>
            <person name="Young J."/>
            <person name="Aguilar M."/>
            <person name="Claverie J.M."/>
            <person name="Frickenhaus S."/>
            <person name="Gonzalez K."/>
            <person name="Herman E.K."/>
            <person name="Lin Y.C."/>
            <person name="Napier J."/>
            <person name="Ogata H."/>
            <person name="Sarno A.F."/>
            <person name="Shmutz J."/>
            <person name="Schroeder D."/>
            <person name="de Vargas C."/>
            <person name="Verret F."/>
            <person name="von Dassow P."/>
            <person name="Valentin K."/>
            <person name="Van de Peer Y."/>
            <person name="Wheeler G."/>
            <person name="Dacks J.B."/>
            <person name="Delwiche C.F."/>
            <person name="Dyhrman S.T."/>
            <person name="Glockner G."/>
            <person name="John U."/>
            <person name="Richards T."/>
            <person name="Worden A.Z."/>
            <person name="Zhang X."/>
            <person name="Grigoriev I.V."/>
            <person name="Allen A.E."/>
            <person name="Bidle K."/>
            <person name="Borodovsky M."/>
            <person name="Bowler C."/>
            <person name="Brownlee C."/>
            <person name="Cock J.M."/>
            <person name="Elias M."/>
            <person name="Gladyshev V.N."/>
            <person name="Groth M."/>
            <person name="Guda C."/>
            <person name="Hadaegh A."/>
            <person name="Iglesias-Rodriguez M.D."/>
            <person name="Jenkins J."/>
            <person name="Jones B.M."/>
            <person name="Lawson T."/>
            <person name="Leese F."/>
            <person name="Lindquist E."/>
            <person name="Lobanov A."/>
            <person name="Lomsadze A."/>
            <person name="Malik S.B."/>
            <person name="Marsh M.E."/>
            <person name="Mackinder L."/>
            <person name="Mock T."/>
            <person name="Mueller-Roeber B."/>
            <person name="Pagarete A."/>
            <person name="Parker M."/>
            <person name="Probert I."/>
            <person name="Quesneville H."/>
            <person name="Raines C."/>
            <person name="Rensing S.A."/>
            <person name="Riano-Pachon D.M."/>
            <person name="Richier S."/>
            <person name="Rokitta S."/>
            <person name="Shiraiwa Y."/>
            <person name="Soanes D.M."/>
            <person name="van der Giezen M."/>
            <person name="Wahlund T.M."/>
            <person name="Williams B."/>
            <person name="Wilson W."/>
            <person name="Wolfe G."/>
            <person name="Wurch L.L."/>
        </authorList>
    </citation>
    <scope>NUCLEOTIDE SEQUENCE</scope>
</reference>
<evidence type="ECO:0000313" key="6">
    <source>
        <dbReference type="EnsemblProtists" id="EOD38812"/>
    </source>
</evidence>
<dbReference type="InterPro" id="IPR017853">
    <property type="entry name" value="GH"/>
</dbReference>
<dbReference type="Proteomes" id="UP000013827">
    <property type="component" value="Unassembled WGS sequence"/>
</dbReference>
<name>A0A0D3KSS7_EMIH1</name>
<sequence length="615" mass="65434">MSTALGLSNIAGLLAQAMWESGGEAPFTACDENDYPPSSPTASCTQRSDGELYHSLNDQPWACYVDPQMTMTAETWASWAPGPLKCEPGTGTEKCCWWGRGAIQTTGPNNYGLLQREVFSQVPSLSGIDLCTNPEAICQNDDAKWLGAIFYWANNVQGYGLEAEAATFDESLRKFVESGFNRAASVVAGADFASGTGGVVNNGYWGATPAENAGRLSNFDFIISEFLAAGMTIEGGGGGGGGGGATSPPPPSPPPPSPKPPPGGDGGGGGGGGGTPPRVVQYFSSWGIYQYGNRIPFKPSDLHLDKITHVHYAFFDVTSGCAVASMDPYADFDVVYPEVGMTWSSPHKGNVGALRILRDEQYPDLHLAFSLGGWTKSKFFSGCAADADKRAALVASAVDLLTEHDFDGIDVDWEYPACCGESDNQVDGNDWANYVLLLRELRAAMDERSPSKHKELTIAMGMNPRVSGVAPRAELGEVLDAINLMSYDYNGAWLPFVAHNAPLFEDPDGTAAGGAPEFNIDWGVQLWLEDVAPSKLVLGLPAYGRGWLGANQEYAQAPGENGAGSPVSGTYEEGLVSYYDIKASYDGNPAWTKGWNAASKVPFYYRSSPASFVSF</sequence>
<dbReference type="eggNOG" id="KOG2806">
    <property type="taxonomic scope" value="Eukaryota"/>
</dbReference>
<dbReference type="Gene3D" id="1.10.530.10">
    <property type="match status" value="1"/>
</dbReference>
<dbReference type="PANTHER" id="PTHR11177:SF317">
    <property type="entry name" value="CHITINASE 12-RELATED"/>
    <property type="match status" value="1"/>
</dbReference>
<dbReference type="GO" id="GO:0005975">
    <property type="term" value="P:carbohydrate metabolic process"/>
    <property type="evidence" value="ECO:0007669"/>
    <property type="project" value="InterPro"/>
</dbReference>
<evidence type="ECO:0000256" key="4">
    <source>
        <dbReference type="SAM" id="MobiDB-lite"/>
    </source>
</evidence>
<dbReference type="PROSITE" id="PS51910">
    <property type="entry name" value="GH18_2"/>
    <property type="match status" value="1"/>
</dbReference>
<evidence type="ECO:0000256" key="3">
    <source>
        <dbReference type="RuleBase" id="RU000489"/>
    </source>
</evidence>
<dbReference type="AlphaFoldDB" id="A0A0D3KSS7"/>
<feature type="domain" description="GH18" evidence="5">
    <location>
        <begin position="277"/>
        <end position="615"/>
    </location>
</feature>
<dbReference type="InterPro" id="IPR001579">
    <property type="entry name" value="Glyco_hydro_18_chit_AS"/>
</dbReference>
<dbReference type="SMART" id="SM00636">
    <property type="entry name" value="Glyco_18"/>
    <property type="match status" value="1"/>
</dbReference>
<keyword evidence="2 3" id="KW-0326">Glycosidase</keyword>
<feature type="region of interest" description="Disordered" evidence="4">
    <location>
        <begin position="237"/>
        <end position="276"/>
    </location>
</feature>
<dbReference type="RefSeq" id="XP_005791241.1">
    <property type="nucleotide sequence ID" value="XM_005791184.1"/>
</dbReference>
<dbReference type="EnsemblProtists" id="EOD38812">
    <property type="protein sequence ID" value="EOD38812"/>
    <property type="gene ID" value="EMIHUDRAFT_428951"/>
</dbReference>
<evidence type="ECO:0000259" key="5">
    <source>
        <dbReference type="PROSITE" id="PS51910"/>
    </source>
</evidence>
<keyword evidence="7" id="KW-1185">Reference proteome</keyword>
<dbReference type="PROSITE" id="PS01095">
    <property type="entry name" value="GH18_1"/>
    <property type="match status" value="1"/>
</dbReference>
<dbReference type="Gene3D" id="3.20.20.80">
    <property type="entry name" value="Glycosidases"/>
    <property type="match status" value="1"/>
</dbReference>
<dbReference type="InterPro" id="IPR011583">
    <property type="entry name" value="Chitinase_II/V-like_cat"/>
</dbReference>
<protein>
    <recommendedName>
        <fullName evidence="5">GH18 domain-containing protein</fullName>
    </recommendedName>
</protein>
<dbReference type="InterPro" id="IPR023346">
    <property type="entry name" value="Lysozyme-like_dom_sf"/>
</dbReference>
<evidence type="ECO:0000256" key="2">
    <source>
        <dbReference type="ARBA" id="ARBA00023295"/>
    </source>
</evidence>
<dbReference type="InterPro" id="IPR050314">
    <property type="entry name" value="Glycosyl_Hydrlase_18"/>
</dbReference>
<accession>A0A0D3KSS7</accession>
<keyword evidence="1 3" id="KW-0378">Hydrolase</keyword>
<dbReference type="PaxDb" id="2903-EOD38812"/>
<dbReference type="Pfam" id="PF00704">
    <property type="entry name" value="Glyco_hydro_18"/>
    <property type="match status" value="1"/>
</dbReference>
<dbReference type="KEGG" id="ehx:EMIHUDRAFT_428951"/>
<dbReference type="SUPFAM" id="SSF51445">
    <property type="entry name" value="(Trans)glycosidases"/>
    <property type="match status" value="1"/>
</dbReference>
<dbReference type="GO" id="GO:0008061">
    <property type="term" value="F:chitin binding"/>
    <property type="evidence" value="ECO:0007669"/>
    <property type="project" value="InterPro"/>
</dbReference>
<feature type="compositionally biased region" description="Gly residues" evidence="4">
    <location>
        <begin position="264"/>
        <end position="275"/>
    </location>
</feature>
<evidence type="ECO:0000313" key="7">
    <source>
        <dbReference type="Proteomes" id="UP000013827"/>
    </source>
</evidence>
<evidence type="ECO:0000256" key="1">
    <source>
        <dbReference type="ARBA" id="ARBA00022801"/>
    </source>
</evidence>
<dbReference type="InterPro" id="IPR001223">
    <property type="entry name" value="Glyco_hydro18_cat"/>
</dbReference>
<dbReference type="HOGENOM" id="CLU_019630_0_0_1"/>
<dbReference type="GeneID" id="17284083"/>
<dbReference type="SUPFAM" id="SSF53955">
    <property type="entry name" value="Lysozyme-like"/>
    <property type="match status" value="1"/>
</dbReference>
<reference evidence="6" key="2">
    <citation type="submission" date="2024-10" db="UniProtKB">
        <authorList>
            <consortium name="EnsemblProtists"/>
        </authorList>
    </citation>
    <scope>IDENTIFICATION</scope>
</reference>